<dbReference type="Proteomes" id="UP000192602">
    <property type="component" value="Unassembled WGS sequence"/>
</dbReference>
<feature type="domain" description="WCX" evidence="2">
    <location>
        <begin position="237"/>
        <end position="316"/>
    </location>
</feature>
<evidence type="ECO:0000259" key="2">
    <source>
        <dbReference type="Pfam" id="PF25583"/>
    </source>
</evidence>
<protein>
    <submittedName>
        <fullName evidence="3">Predicted DNA-binding transcriptional regulator YafY, contains an HTH and WYL domains</fullName>
    </submittedName>
</protein>
<reference evidence="4" key="1">
    <citation type="submission" date="2017-04" db="EMBL/GenBank/DDBJ databases">
        <authorList>
            <person name="Varghese N."/>
            <person name="Submissions S."/>
        </authorList>
    </citation>
    <scope>NUCLEOTIDE SEQUENCE [LARGE SCALE GENOMIC DNA]</scope>
    <source>
        <strain evidence="4">DSM 16512</strain>
    </source>
</reference>
<dbReference type="InterPro" id="IPR026881">
    <property type="entry name" value="WYL_dom"/>
</dbReference>
<dbReference type="OrthoDB" id="6521217at2"/>
<dbReference type="InterPro" id="IPR051534">
    <property type="entry name" value="CBASS_pafABC_assoc_protein"/>
</dbReference>
<gene>
    <name evidence="3" type="ORF">SAMN05660197_0158</name>
</gene>
<dbReference type="InterPro" id="IPR057727">
    <property type="entry name" value="WCX_dom"/>
</dbReference>
<evidence type="ECO:0000259" key="1">
    <source>
        <dbReference type="Pfam" id="PF13280"/>
    </source>
</evidence>
<dbReference type="PROSITE" id="PS52050">
    <property type="entry name" value="WYL"/>
    <property type="match status" value="1"/>
</dbReference>
<organism evidence="3 4">
    <name type="scientific">Nitratiruptor tergarcus DSM 16512</name>
    <dbReference type="NCBI Taxonomy" id="1069081"/>
    <lineage>
        <taxon>Bacteria</taxon>
        <taxon>Pseudomonadati</taxon>
        <taxon>Campylobacterota</taxon>
        <taxon>Epsilonproteobacteria</taxon>
        <taxon>Nautiliales</taxon>
        <taxon>Nitratiruptoraceae</taxon>
        <taxon>Nitratiruptor</taxon>
    </lineage>
</organism>
<keyword evidence="4" id="KW-1185">Reference proteome</keyword>
<proteinExistence type="predicted"/>
<evidence type="ECO:0000313" key="4">
    <source>
        <dbReference type="Proteomes" id="UP000192602"/>
    </source>
</evidence>
<dbReference type="EMBL" id="FWWZ01000001">
    <property type="protein sequence ID" value="SMC08407.1"/>
    <property type="molecule type" value="Genomic_DNA"/>
</dbReference>
<dbReference type="GO" id="GO:0003677">
    <property type="term" value="F:DNA binding"/>
    <property type="evidence" value="ECO:0007669"/>
    <property type="project" value="UniProtKB-KW"/>
</dbReference>
<dbReference type="Pfam" id="PF25583">
    <property type="entry name" value="WCX"/>
    <property type="match status" value="1"/>
</dbReference>
<dbReference type="PANTHER" id="PTHR34580:SF1">
    <property type="entry name" value="PROTEIN PAFC"/>
    <property type="match status" value="1"/>
</dbReference>
<dbReference type="Pfam" id="PF13280">
    <property type="entry name" value="WYL"/>
    <property type="match status" value="1"/>
</dbReference>
<dbReference type="AlphaFoldDB" id="A0A1W1WQ36"/>
<evidence type="ECO:0000313" key="3">
    <source>
        <dbReference type="EMBL" id="SMC08407.1"/>
    </source>
</evidence>
<dbReference type="PANTHER" id="PTHR34580">
    <property type="match status" value="1"/>
</dbReference>
<feature type="domain" description="WYL" evidence="1">
    <location>
        <begin position="144"/>
        <end position="209"/>
    </location>
</feature>
<accession>A0A1W1WQ36</accession>
<dbReference type="STRING" id="1069081.SAMN05660197_0158"/>
<dbReference type="RefSeq" id="WP_084274696.1">
    <property type="nucleotide sequence ID" value="NZ_AP026671.1"/>
</dbReference>
<sequence>MKNQPFNKQTHTNKESRVKKYKKVNQCIAKILSRLYAGETLSIKSLVEECQVSKRTIQRYVNERLAYFPIKKDGDLFSLDWVKEKKIDWSEEEVAVLEMLDNLSKNQGSAFYEKAHKILKKINSFNPYYTRLDIEKIDDFLPVVIELEKAIKENRIIHFTYTMQHGTFKIKAKPLKIANFQGFWYLVAEDMKDGVIKKYLLRQIAQVKISDEKFTPPKNLHEKISKALSIWFDPDIEPFEVRLFIDGKVAKYFKYKPLAPSQIILGEDQDGSIEIALKITHEMEIIPIIKQWLPHIRVLEPKWLDEMIKEDIKAYLNEF</sequence>
<keyword evidence="3" id="KW-0238">DNA-binding</keyword>
<name>A0A1W1WQ36_9BACT</name>